<dbReference type="AlphaFoldDB" id="A0A2P2QKJ3"/>
<dbReference type="EMBL" id="GGEC01087035">
    <property type="protein sequence ID" value="MBX67519.1"/>
    <property type="molecule type" value="Transcribed_RNA"/>
</dbReference>
<proteinExistence type="predicted"/>
<accession>A0A2P2QKJ3</accession>
<name>A0A2P2QKJ3_RHIMU</name>
<evidence type="ECO:0000313" key="1">
    <source>
        <dbReference type="EMBL" id="MBX67519.1"/>
    </source>
</evidence>
<protein>
    <submittedName>
        <fullName evidence="1">Uncharacterized protein</fullName>
    </submittedName>
</protein>
<organism evidence="1">
    <name type="scientific">Rhizophora mucronata</name>
    <name type="common">Asiatic mangrove</name>
    <dbReference type="NCBI Taxonomy" id="61149"/>
    <lineage>
        <taxon>Eukaryota</taxon>
        <taxon>Viridiplantae</taxon>
        <taxon>Streptophyta</taxon>
        <taxon>Embryophyta</taxon>
        <taxon>Tracheophyta</taxon>
        <taxon>Spermatophyta</taxon>
        <taxon>Magnoliopsida</taxon>
        <taxon>eudicotyledons</taxon>
        <taxon>Gunneridae</taxon>
        <taxon>Pentapetalae</taxon>
        <taxon>rosids</taxon>
        <taxon>fabids</taxon>
        <taxon>Malpighiales</taxon>
        <taxon>Rhizophoraceae</taxon>
        <taxon>Rhizophora</taxon>
    </lineage>
</organism>
<reference evidence="1" key="1">
    <citation type="submission" date="2018-02" db="EMBL/GenBank/DDBJ databases">
        <title>Rhizophora mucronata_Transcriptome.</title>
        <authorList>
            <person name="Meera S.P."/>
            <person name="Sreeshan A."/>
            <person name="Augustine A."/>
        </authorList>
    </citation>
    <scope>NUCLEOTIDE SEQUENCE</scope>
    <source>
        <tissue evidence="1">Leaf</tissue>
    </source>
</reference>
<sequence>MQKSSFLGSSIMVYNLAPSNYTSLGRCQ</sequence>